<dbReference type="Pfam" id="PF22528">
    <property type="entry name" value="PRMT_C"/>
    <property type="match status" value="1"/>
</dbReference>
<dbReference type="FunFam" id="3.40.50.150:FF:000071">
    <property type="entry name" value="Protein arginine N-methyltransferase 7"/>
    <property type="match status" value="1"/>
</dbReference>
<dbReference type="Gene3D" id="2.70.160.11">
    <property type="entry name" value="Hnrnp arginine n-methyltransferase1"/>
    <property type="match status" value="2"/>
</dbReference>
<dbReference type="CDD" id="cd02440">
    <property type="entry name" value="AdoMet_MTases"/>
    <property type="match status" value="1"/>
</dbReference>
<evidence type="ECO:0000256" key="5">
    <source>
        <dbReference type="PIRNR" id="PIRNR036946"/>
    </source>
</evidence>
<comment type="similarity">
    <text evidence="5">Belongs to the class I-like SAM-binding methyltransferase superfamily. Protein arginine N-methyltransferase family. PRMT7 subfamily.</text>
</comment>
<reference evidence="8" key="1">
    <citation type="submission" date="2019-08" db="EMBL/GenBank/DDBJ databases">
        <title>The improved chromosome-level genome for the pearl oyster Pinctada fucata martensii using PacBio sequencing and Hi-C.</title>
        <authorList>
            <person name="Zheng Z."/>
        </authorList>
    </citation>
    <scope>NUCLEOTIDE SEQUENCE</scope>
    <source>
        <strain evidence="8">ZZ-2019</strain>
        <tissue evidence="8">Adductor muscle</tissue>
    </source>
</reference>
<dbReference type="GO" id="GO:0032259">
    <property type="term" value="P:methylation"/>
    <property type="evidence" value="ECO:0007669"/>
    <property type="project" value="UniProtKB-KW"/>
</dbReference>
<evidence type="ECO:0000256" key="1">
    <source>
        <dbReference type="ARBA" id="ARBA00022603"/>
    </source>
</evidence>
<dbReference type="AlphaFoldDB" id="A0AA88Y0G7"/>
<name>A0AA88Y0G7_PINIB</name>
<dbReference type="InterPro" id="IPR025799">
    <property type="entry name" value="Arg_MeTrfase"/>
</dbReference>
<keyword evidence="4" id="KW-0677">Repeat</keyword>
<keyword evidence="1 6" id="KW-0489">Methyltransferase</keyword>
<comment type="caution">
    <text evidence="8">The sequence shown here is derived from an EMBL/GenBank/DDBJ whole genome shotgun (WGS) entry which is preliminary data.</text>
</comment>
<dbReference type="PIRSF" id="PIRSF036946">
    <property type="entry name" value="Arg_N-mtase"/>
    <property type="match status" value="1"/>
</dbReference>
<keyword evidence="3 6" id="KW-0949">S-adenosyl-L-methionine</keyword>
<dbReference type="InterPro" id="IPR029063">
    <property type="entry name" value="SAM-dependent_MTases_sf"/>
</dbReference>
<dbReference type="Gene3D" id="3.40.50.150">
    <property type="entry name" value="Vaccinia Virus protein VP39"/>
    <property type="match status" value="2"/>
</dbReference>
<evidence type="ECO:0000256" key="6">
    <source>
        <dbReference type="PROSITE-ProRule" id="PRU01015"/>
    </source>
</evidence>
<dbReference type="FunFam" id="3.40.50.150:FF:000070">
    <property type="entry name" value="Protein arginine N-methyltransferase 7"/>
    <property type="match status" value="1"/>
</dbReference>
<evidence type="ECO:0000313" key="9">
    <source>
        <dbReference type="Proteomes" id="UP001186944"/>
    </source>
</evidence>
<dbReference type="GO" id="GO:0042054">
    <property type="term" value="F:histone methyltransferase activity"/>
    <property type="evidence" value="ECO:0007669"/>
    <property type="project" value="TreeGrafter"/>
</dbReference>
<dbReference type="EC" id="2.1.1.-" evidence="5"/>
<gene>
    <name evidence="8" type="ORF">FSP39_023581</name>
</gene>
<accession>A0AA88Y0G7</accession>
<evidence type="ECO:0000313" key="8">
    <source>
        <dbReference type="EMBL" id="KAK3086794.1"/>
    </source>
</evidence>
<evidence type="ECO:0000256" key="4">
    <source>
        <dbReference type="ARBA" id="ARBA00022737"/>
    </source>
</evidence>
<organism evidence="8 9">
    <name type="scientific">Pinctada imbricata</name>
    <name type="common">Atlantic pearl-oyster</name>
    <name type="synonym">Pinctada martensii</name>
    <dbReference type="NCBI Taxonomy" id="66713"/>
    <lineage>
        <taxon>Eukaryota</taxon>
        <taxon>Metazoa</taxon>
        <taxon>Spiralia</taxon>
        <taxon>Lophotrochozoa</taxon>
        <taxon>Mollusca</taxon>
        <taxon>Bivalvia</taxon>
        <taxon>Autobranchia</taxon>
        <taxon>Pteriomorphia</taxon>
        <taxon>Pterioida</taxon>
        <taxon>Pterioidea</taxon>
        <taxon>Pteriidae</taxon>
        <taxon>Pinctada</taxon>
    </lineage>
</organism>
<evidence type="ECO:0000259" key="7">
    <source>
        <dbReference type="Pfam" id="PF22528"/>
    </source>
</evidence>
<dbReference type="GO" id="GO:0016274">
    <property type="term" value="F:protein-arginine N-methyltransferase activity"/>
    <property type="evidence" value="ECO:0007669"/>
    <property type="project" value="InterPro"/>
</dbReference>
<keyword evidence="9" id="KW-1185">Reference proteome</keyword>
<dbReference type="PANTHER" id="PTHR11006:SF4">
    <property type="entry name" value="PROTEIN ARGININE N-METHYLTRANSFERASE 7"/>
    <property type="match status" value="1"/>
</dbReference>
<protein>
    <recommendedName>
        <fullName evidence="5">Protein arginine N-methyltransferase</fullName>
        <ecNumber evidence="5">2.1.1.-</ecNumber>
    </recommendedName>
</protein>
<dbReference type="PROSITE" id="PS51678">
    <property type="entry name" value="SAM_MT_PRMT"/>
    <property type="match status" value="2"/>
</dbReference>
<evidence type="ECO:0000256" key="2">
    <source>
        <dbReference type="ARBA" id="ARBA00022679"/>
    </source>
</evidence>
<feature type="domain" description="Protein arginine N-methyltransferase" evidence="7">
    <location>
        <begin position="208"/>
        <end position="377"/>
    </location>
</feature>
<evidence type="ECO:0000256" key="3">
    <source>
        <dbReference type="ARBA" id="ARBA00022691"/>
    </source>
</evidence>
<dbReference type="Proteomes" id="UP001186944">
    <property type="component" value="Unassembled WGS sequence"/>
</dbReference>
<proteinExistence type="inferred from homology"/>
<keyword evidence="2 6" id="KW-0808">Transferase</keyword>
<dbReference type="EMBL" id="VSWD01000012">
    <property type="protein sequence ID" value="KAK3086794.1"/>
    <property type="molecule type" value="Genomic_DNA"/>
</dbReference>
<comment type="function">
    <text evidence="5">Arginine methyltransferase that can both catalyze the formation of omega-N monomethylarginine (MMA) and symmetrical dimethylarginine (sDMA).</text>
</comment>
<dbReference type="PANTHER" id="PTHR11006">
    <property type="entry name" value="PROTEIN ARGININE N-METHYLTRANSFERASE"/>
    <property type="match status" value="1"/>
</dbReference>
<dbReference type="Pfam" id="PF06325">
    <property type="entry name" value="PrmA"/>
    <property type="match status" value="1"/>
</dbReference>
<dbReference type="InterPro" id="IPR014644">
    <property type="entry name" value="MeTrfase_PRMT7"/>
</dbReference>
<dbReference type="InterPro" id="IPR055135">
    <property type="entry name" value="PRMT_dom"/>
</dbReference>
<sequence>MAAPTCSARVYSGISTFVKSVDQVLNISKEMSTFVSTVNPVTGKTDWVLQDDKYDYHQEIARSAYADMLHDTERNQKYYKALELAIKIKRGQGHKVHVLDIGTGTGLLSMMAARVGADSITACEAFTPMAECARGIIKDNGYENKIRLIPKRSTDVTVGEGGDMPHRANILVTEVFDTELIGEGAIGTYTHAHTHLLEEDCIVVPSLAFMYVQPISSDFIRRWKEVLPIKVSDDKVITFPKEISECAGAPSLHDLQMDQLPQDKFDIICDPVQVFSFDFTGKSPLPKDEKSVVSVMSRINGQVDGIFMWWELRMDTVGDIMLSCAPGWAHPNIQELQWRDHWMQAVYYPSIPLKVSKGEEVQVISNHDEYSLWFDVQKSSDEDQAPSSGPACTCGIHLTYSRSRLGMLNDPVRRNTYKSVLSKNVQRRRGKSKCLVYSNGSLLPLTAAYTGYDKVYMIEPHPMCRNAVKSFVKENKLEDLVTLINKDADQISQTDLNENKLDLVIGEPFFESSVLPWHHIAFWYGAEQLTNHMADQASVLPCSVTIKALAVEFIDLWKIRAPVGLCEGFDISRFDRLIENSSDIADAIIEPQPLWEYPCIARSRPASVLDMTYTQFCSQQQVQKDTKLEINSLEGKCNGVALWAEYDFGDEHFITTGPTTLPRLGEKIEWDFYSKQGVYLLKKDILCCDSTLDAAASLKIYVSFLKETGDFNFKFDCMR</sequence>
<dbReference type="SUPFAM" id="SSF53335">
    <property type="entry name" value="S-adenosyl-L-methionine-dependent methyltransferases"/>
    <property type="match status" value="2"/>
</dbReference>